<feature type="compositionally biased region" description="Basic and acidic residues" evidence="1">
    <location>
        <begin position="109"/>
        <end position="118"/>
    </location>
</feature>
<protein>
    <submittedName>
        <fullName evidence="2">Uncharacterized protein</fullName>
    </submittedName>
</protein>
<proteinExistence type="predicted"/>
<evidence type="ECO:0000313" key="3">
    <source>
        <dbReference type="Proteomes" id="UP001059041"/>
    </source>
</evidence>
<feature type="region of interest" description="Disordered" evidence="1">
    <location>
        <begin position="89"/>
        <end position="118"/>
    </location>
</feature>
<dbReference type="Proteomes" id="UP001059041">
    <property type="component" value="Linkage Group LG9"/>
</dbReference>
<organism evidence="2 3">
    <name type="scientific">Triplophysa rosa</name>
    <name type="common">Cave loach</name>
    <dbReference type="NCBI Taxonomy" id="992332"/>
    <lineage>
        <taxon>Eukaryota</taxon>
        <taxon>Metazoa</taxon>
        <taxon>Chordata</taxon>
        <taxon>Craniata</taxon>
        <taxon>Vertebrata</taxon>
        <taxon>Euteleostomi</taxon>
        <taxon>Actinopterygii</taxon>
        <taxon>Neopterygii</taxon>
        <taxon>Teleostei</taxon>
        <taxon>Ostariophysi</taxon>
        <taxon>Cypriniformes</taxon>
        <taxon>Nemacheilidae</taxon>
        <taxon>Triplophysa</taxon>
    </lineage>
</organism>
<gene>
    <name evidence="2" type="ORF">IRJ41_020924</name>
</gene>
<evidence type="ECO:0000256" key="1">
    <source>
        <dbReference type="SAM" id="MobiDB-lite"/>
    </source>
</evidence>
<evidence type="ECO:0000313" key="2">
    <source>
        <dbReference type="EMBL" id="KAI7805867.1"/>
    </source>
</evidence>
<comment type="caution">
    <text evidence="2">The sequence shown here is derived from an EMBL/GenBank/DDBJ whole genome shotgun (WGS) entry which is preliminary data.</text>
</comment>
<keyword evidence="3" id="KW-1185">Reference proteome</keyword>
<accession>A0A9W7WP90</accession>
<dbReference type="AlphaFoldDB" id="A0A9W7WP90"/>
<name>A0A9W7WP90_TRIRA</name>
<dbReference type="EMBL" id="JAFHDT010000009">
    <property type="protein sequence ID" value="KAI7805867.1"/>
    <property type="molecule type" value="Genomic_DNA"/>
</dbReference>
<sequence>MPSESLMMGLRGSENSRMGEWSKTQLLAAVRSSLSGGLTSLNQSSLLSISVPRTLHKGARTPYITGARHVGKRVERLEMFPVYRAEGGHSVGQQADLPPATLTFAPRSSRREPEHLMT</sequence>
<reference evidence="2" key="1">
    <citation type="submission" date="2021-02" db="EMBL/GenBank/DDBJ databases">
        <title>Comparative genomics reveals that relaxation of natural selection precedes convergent phenotypic evolution of cavefish.</title>
        <authorList>
            <person name="Peng Z."/>
        </authorList>
    </citation>
    <scope>NUCLEOTIDE SEQUENCE</scope>
    <source>
        <tissue evidence="2">Muscle</tissue>
    </source>
</reference>